<protein>
    <submittedName>
        <fullName evidence="1">Uncharacterized protein</fullName>
    </submittedName>
</protein>
<keyword evidence="2" id="KW-1185">Reference proteome</keyword>
<gene>
    <name evidence="1" type="ORF">Ato02nite_097840</name>
</gene>
<dbReference type="Proteomes" id="UP000677082">
    <property type="component" value="Unassembled WGS sequence"/>
</dbReference>
<proteinExistence type="predicted"/>
<comment type="caution">
    <text evidence="1">The sequence shown here is derived from an EMBL/GenBank/DDBJ whole genome shotgun (WGS) entry which is preliminary data.</text>
</comment>
<organism evidence="1 2">
    <name type="scientific">Paractinoplanes toevensis</name>
    <dbReference type="NCBI Taxonomy" id="571911"/>
    <lineage>
        <taxon>Bacteria</taxon>
        <taxon>Bacillati</taxon>
        <taxon>Actinomycetota</taxon>
        <taxon>Actinomycetes</taxon>
        <taxon>Micromonosporales</taxon>
        <taxon>Micromonosporaceae</taxon>
        <taxon>Paractinoplanes</taxon>
    </lineage>
</organism>
<name>A0A919WD82_9ACTN</name>
<accession>A0A919WD82</accession>
<reference evidence="1 2" key="1">
    <citation type="submission" date="2021-03" db="EMBL/GenBank/DDBJ databases">
        <title>Whole genome shotgun sequence of Actinoplanes toevensis NBRC 105298.</title>
        <authorList>
            <person name="Komaki H."/>
            <person name="Tamura T."/>
        </authorList>
    </citation>
    <scope>NUCLEOTIDE SEQUENCE [LARGE SCALE GENOMIC DNA]</scope>
    <source>
        <strain evidence="1 2">NBRC 105298</strain>
    </source>
</reference>
<dbReference type="AlphaFoldDB" id="A0A919WD82"/>
<evidence type="ECO:0000313" key="2">
    <source>
        <dbReference type="Proteomes" id="UP000677082"/>
    </source>
</evidence>
<dbReference type="EMBL" id="BOQN01000174">
    <property type="protein sequence ID" value="GIM97991.1"/>
    <property type="molecule type" value="Genomic_DNA"/>
</dbReference>
<sequence>MHPTGQRLHVERLCVVPVDPVPHPAQQRKLLEPRVSSASHALQPALSAVPLPSPFAPLADLSGYV</sequence>
<evidence type="ECO:0000313" key="1">
    <source>
        <dbReference type="EMBL" id="GIM97991.1"/>
    </source>
</evidence>